<dbReference type="InterPro" id="IPR005532">
    <property type="entry name" value="SUMF_dom"/>
</dbReference>
<evidence type="ECO:0000256" key="2">
    <source>
        <dbReference type="SAM" id="MobiDB-lite"/>
    </source>
</evidence>
<proteinExistence type="inferred from homology"/>
<dbReference type="InterPro" id="IPR015917">
    <property type="entry name" value="Pept_C14A"/>
</dbReference>
<dbReference type="Gene3D" id="3.40.50.1460">
    <property type="match status" value="1"/>
</dbReference>
<dbReference type="Pfam" id="PF03781">
    <property type="entry name" value="FGE-sulfatase"/>
    <property type="match status" value="1"/>
</dbReference>
<feature type="signal peptide" evidence="3">
    <location>
        <begin position="1"/>
        <end position="20"/>
    </location>
</feature>
<reference evidence="6" key="1">
    <citation type="submission" date="2023-08" db="EMBL/GenBank/DDBJ databases">
        <title>Rhodospirillaceae gen. nov., a novel taxon isolated from the Yangtze River Yuezi River estuary sludge.</title>
        <authorList>
            <person name="Ruan L."/>
        </authorList>
    </citation>
    <scope>NUCLEOTIDE SEQUENCE [LARGE SCALE GENOMIC DNA]</scope>
    <source>
        <strain evidence="6">R-7</strain>
    </source>
</reference>
<sequence>MRRFWLSLFAFVALAAPALAEPRIALVIGNSNYGGDLPKLPNPANDADLMAATLKKLGFKVVESRDADLNQMNKAIREFSNMLSSAGSQAVGLFFYAGHGLQIDGENWLIPIKANIQKSADAEFEAVPASKILGQMQFAENSLNIVILDACRNNPLSRGMRSASTGLAKMDAPLGSFIAYSTAPGQTAADGKGKNSPYTAALAKAMLKPGIAIEEAFRDARVEVLQTTNKEQIPWESSSLTGAFSFNPGQKLAETQTAAIAPAPAPAPAAAQPAAPSGPAKGCTNCPEMVAIKGGSFMMGSPDDEDDRKDFEGPQKKISIKPFSMGKYSVTVGQFAEFIKATKYKPSDECDTERTGKMRGANWTDPEAFDQGENEPVVCINWKDANAYAEWLAVTSGKPYRLPSEAEWEYAARAGVTKAHYWSDESDTCAYANVADKAAKKKHANWSISDCNDGFAGTSPVGSLKPNAFGLYDMLGNVKQWVAGCGVESIEEIPADGSPTGGSCSYRPVRGSAWDSLPNIVRFAYWERGPASYASSNYGFRVALGQ</sequence>
<dbReference type="PANTHER" id="PTHR22576">
    <property type="entry name" value="MUCOSA ASSOCIATED LYMPHOID TISSUE LYMPHOMA TRANSLOCATION PROTEIN 1/PARACASPASE"/>
    <property type="match status" value="1"/>
</dbReference>
<dbReference type="SUPFAM" id="SSF52129">
    <property type="entry name" value="Caspase-like"/>
    <property type="match status" value="1"/>
</dbReference>
<dbReference type="SMART" id="SM00115">
    <property type="entry name" value="CASc"/>
    <property type="match status" value="1"/>
</dbReference>
<feature type="region of interest" description="Disordered" evidence="2">
    <location>
        <begin position="349"/>
        <end position="369"/>
    </location>
</feature>
<evidence type="ECO:0000259" key="4">
    <source>
        <dbReference type="PROSITE" id="PS50208"/>
    </source>
</evidence>
<dbReference type="Pfam" id="PF00656">
    <property type="entry name" value="Peptidase_C14"/>
    <property type="match status" value="1"/>
</dbReference>
<dbReference type="RefSeq" id="WP_379956445.1">
    <property type="nucleotide sequence ID" value="NZ_JAUYVI010000004.1"/>
</dbReference>
<keyword evidence="6" id="KW-1185">Reference proteome</keyword>
<protein>
    <submittedName>
        <fullName evidence="5">SUMF1/EgtB/PvdO family nonheme iron enzyme</fullName>
    </submittedName>
</protein>
<keyword evidence="3" id="KW-0732">Signal</keyword>
<dbReference type="InterPro" id="IPR016187">
    <property type="entry name" value="CTDL_fold"/>
</dbReference>
<accession>A0ABU0YQR4</accession>
<evidence type="ECO:0000313" key="6">
    <source>
        <dbReference type="Proteomes" id="UP001230156"/>
    </source>
</evidence>
<dbReference type="PANTHER" id="PTHR22576:SF37">
    <property type="entry name" value="MUCOSA-ASSOCIATED LYMPHOID TISSUE LYMPHOMA TRANSLOCATION PROTEIN 1"/>
    <property type="match status" value="1"/>
</dbReference>
<dbReference type="InterPro" id="IPR011600">
    <property type="entry name" value="Pept_C14_caspase"/>
</dbReference>
<organism evidence="5 6">
    <name type="scientific">Dongia sedimenti</name>
    <dbReference type="NCBI Taxonomy" id="3064282"/>
    <lineage>
        <taxon>Bacteria</taxon>
        <taxon>Pseudomonadati</taxon>
        <taxon>Pseudomonadota</taxon>
        <taxon>Alphaproteobacteria</taxon>
        <taxon>Rhodospirillales</taxon>
        <taxon>Dongiaceae</taxon>
        <taxon>Dongia</taxon>
    </lineage>
</organism>
<evidence type="ECO:0000313" key="5">
    <source>
        <dbReference type="EMBL" id="MDQ7248968.1"/>
    </source>
</evidence>
<dbReference type="InterPro" id="IPR052039">
    <property type="entry name" value="Caspase-related_regulators"/>
</dbReference>
<dbReference type="Gene3D" id="3.90.1580.10">
    <property type="entry name" value="paralog of FGE (formylglycine-generating enzyme)"/>
    <property type="match status" value="1"/>
</dbReference>
<evidence type="ECO:0000256" key="3">
    <source>
        <dbReference type="SAM" id="SignalP"/>
    </source>
</evidence>
<feature type="chain" id="PRO_5045252402" evidence="3">
    <location>
        <begin position="21"/>
        <end position="546"/>
    </location>
</feature>
<feature type="domain" description="Caspase family p20" evidence="4">
    <location>
        <begin position="21"/>
        <end position="155"/>
    </location>
</feature>
<dbReference type="SUPFAM" id="SSF56436">
    <property type="entry name" value="C-type lectin-like"/>
    <property type="match status" value="1"/>
</dbReference>
<dbReference type="InterPro" id="IPR001309">
    <property type="entry name" value="Pept_C14_p20"/>
</dbReference>
<name>A0ABU0YQR4_9PROT</name>
<evidence type="ECO:0000256" key="1">
    <source>
        <dbReference type="ARBA" id="ARBA00010134"/>
    </source>
</evidence>
<dbReference type="Proteomes" id="UP001230156">
    <property type="component" value="Unassembled WGS sequence"/>
</dbReference>
<dbReference type="PROSITE" id="PS50208">
    <property type="entry name" value="CASPASE_P20"/>
    <property type="match status" value="1"/>
</dbReference>
<dbReference type="InterPro" id="IPR042095">
    <property type="entry name" value="SUMF_sf"/>
</dbReference>
<dbReference type="EMBL" id="JAUYVI010000004">
    <property type="protein sequence ID" value="MDQ7248968.1"/>
    <property type="molecule type" value="Genomic_DNA"/>
</dbReference>
<gene>
    <name evidence="5" type="ORF">Q8A70_14880</name>
</gene>
<comment type="similarity">
    <text evidence="1">Belongs to the peptidase C14A family.</text>
</comment>
<dbReference type="InterPro" id="IPR029030">
    <property type="entry name" value="Caspase-like_dom_sf"/>
</dbReference>
<comment type="caution">
    <text evidence="5">The sequence shown here is derived from an EMBL/GenBank/DDBJ whole genome shotgun (WGS) entry which is preliminary data.</text>
</comment>